<comment type="similarity">
    <text evidence="1">Belongs to the cycloisomerase 2 family.</text>
</comment>
<keyword evidence="5" id="KW-1185">Reference proteome</keyword>
<dbReference type="OrthoDB" id="9790815at2"/>
<dbReference type="STRING" id="990371.SAMN05421813_10131"/>
<dbReference type="RefSeq" id="WP_090697318.1">
    <property type="nucleotide sequence ID" value="NZ_FNHH01000001.1"/>
</dbReference>
<feature type="chain" id="PRO_5011455792" evidence="3">
    <location>
        <begin position="22"/>
        <end position="373"/>
    </location>
</feature>
<dbReference type="SUPFAM" id="SSF51004">
    <property type="entry name" value="C-terminal (heme d1) domain of cytochrome cd1-nitrite reductase"/>
    <property type="match status" value="1"/>
</dbReference>
<dbReference type="InterPro" id="IPR050282">
    <property type="entry name" value="Cycloisomerase_2"/>
</dbReference>
<dbReference type="Proteomes" id="UP000199226">
    <property type="component" value="Unassembled WGS sequence"/>
</dbReference>
<name>A0A1G9LPE1_9SPHI</name>
<evidence type="ECO:0000256" key="3">
    <source>
        <dbReference type="SAM" id="SignalP"/>
    </source>
</evidence>
<feature type="signal peptide" evidence="3">
    <location>
        <begin position="1"/>
        <end position="21"/>
    </location>
</feature>
<keyword evidence="2" id="KW-0119">Carbohydrate metabolism</keyword>
<organism evidence="4 5">
    <name type="scientific">Daejeonella rubra</name>
    <dbReference type="NCBI Taxonomy" id="990371"/>
    <lineage>
        <taxon>Bacteria</taxon>
        <taxon>Pseudomonadati</taxon>
        <taxon>Bacteroidota</taxon>
        <taxon>Sphingobacteriia</taxon>
        <taxon>Sphingobacteriales</taxon>
        <taxon>Sphingobacteriaceae</taxon>
        <taxon>Daejeonella</taxon>
    </lineage>
</organism>
<dbReference type="Gene3D" id="2.130.10.10">
    <property type="entry name" value="YVTN repeat-like/Quinoprotein amine dehydrogenase"/>
    <property type="match status" value="1"/>
</dbReference>
<dbReference type="InterPro" id="IPR019405">
    <property type="entry name" value="Lactonase_7-beta_prop"/>
</dbReference>
<dbReference type="EMBL" id="FNHH01000001">
    <property type="protein sequence ID" value="SDL63800.1"/>
    <property type="molecule type" value="Genomic_DNA"/>
</dbReference>
<dbReference type="GO" id="GO:0017057">
    <property type="term" value="F:6-phosphogluconolactonase activity"/>
    <property type="evidence" value="ECO:0007669"/>
    <property type="project" value="TreeGrafter"/>
</dbReference>
<sequence length="373" mass="40846">MEFKKIISFCALLLVAPALFAQSEKYHMLVGTYTSPGKSEGIYVYEFDSQNGEISYKSKVILESPSYFAVSPDRKFVYSVTEGKESKINALAFDPQSGDLKLLNSQPSGSNGPTHISVDAKRKYVFASNYGGGSITALPIDANGTLGPDIQDIKHQGSSIARKKPFVHSAVVSPDNKYVLTADLGTDKINIYRFNAKKRPLALSAAAQPFLTLDPGAGPRHSTFHPNKKFFYAVTEINSRVYAFNYKKGHLTQIQSVSMIPEGFTGPGHGSDIHISADGKFLYASTRSTVNEIGIYSIDQKTGMLSLVAKQPSFGKSSRTFEIDPSGNWLLSTSQVTNEIIVFKRDKESGKLTPTGQKLQIDKPSLVKFVKMD</sequence>
<dbReference type="InterPro" id="IPR011048">
    <property type="entry name" value="Haem_d1_sf"/>
</dbReference>
<dbReference type="Pfam" id="PF10282">
    <property type="entry name" value="Lactonase"/>
    <property type="match status" value="1"/>
</dbReference>
<dbReference type="PANTHER" id="PTHR30344:SF1">
    <property type="entry name" value="6-PHOSPHOGLUCONOLACTONASE"/>
    <property type="match status" value="1"/>
</dbReference>
<keyword evidence="2" id="KW-0313">Glucose metabolism</keyword>
<evidence type="ECO:0000313" key="4">
    <source>
        <dbReference type="EMBL" id="SDL63800.1"/>
    </source>
</evidence>
<gene>
    <name evidence="4" type="ORF">SAMN05421813_10131</name>
</gene>
<dbReference type="AlphaFoldDB" id="A0A1G9LPE1"/>
<proteinExistence type="inferred from homology"/>
<evidence type="ECO:0000313" key="5">
    <source>
        <dbReference type="Proteomes" id="UP000199226"/>
    </source>
</evidence>
<evidence type="ECO:0000256" key="1">
    <source>
        <dbReference type="ARBA" id="ARBA00005564"/>
    </source>
</evidence>
<keyword evidence="3" id="KW-0732">Signal</keyword>
<reference evidence="5" key="1">
    <citation type="submission" date="2016-10" db="EMBL/GenBank/DDBJ databases">
        <authorList>
            <person name="Varghese N."/>
            <person name="Submissions S."/>
        </authorList>
    </citation>
    <scope>NUCLEOTIDE SEQUENCE [LARGE SCALE GENOMIC DNA]</scope>
    <source>
        <strain evidence="5">DSM 24536</strain>
    </source>
</reference>
<dbReference type="PANTHER" id="PTHR30344">
    <property type="entry name" value="6-PHOSPHOGLUCONOLACTONASE-RELATED"/>
    <property type="match status" value="1"/>
</dbReference>
<protein>
    <submittedName>
        <fullName evidence="4">6-phosphogluconolactonase</fullName>
    </submittedName>
</protein>
<evidence type="ECO:0000256" key="2">
    <source>
        <dbReference type="ARBA" id="ARBA00022526"/>
    </source>
</evidence>
<dbReference type="GO" id="GO:0005829">
    <property type="term" value="C:cytosol"/>
    <property type="evidence" value="ECO:0007669"/>
    <property type="project" value="TreeGrafter"/>
</dbReference>
<dbReference type="InterPro" id="IPR015943">
    <property type="entry name" value="WD40/YVTN_repeat-like_dom_sf"/>
</dbReference>
<accession>A0A1G9LPE1</accession>
<dbReference type="GO" id="GO:0006006">
    <property type="term" value="P:glucose metabolic process"/>
    <property type="evidence" value="ECO:0007669"/>
    <property type="project" value="UniProtKB-KW"/>
</dbReference>